<reference evidence="1 2" key="1">
    <citation type="journal article" date="2019" name="Commun. Biol.">
        <title>The bagworm genome reveals a unique fibroin gene that provides high tensile strength.</title>
        <authorList>
            <person name="Kono N."/>
            <person name="Nakamura H."/>
            <person name="Ohtoshi R."/>
            <person name="Tomita M."/>
            <person name="Numata K."/>
            <person name="Arakawa K."/>
        </authorList>
    </citation>
    <scope>NUCLEOTIDE SEQUENCE [LARGE SCALE GENOMIC DNA]</scope>
</reference>
<keyword evidence="2" id="KW-1185">Reference proteome</keyword>
<protein>
    <submittedName>
        <fullName evidence="1">Uncharacterized protein</fullName>
    </submittedName>
</protein>
<proteinExistence type="predicted"/>
<dbReference type="AlphaFoldDB" id="A0A4C1TF46"/>
<evidence type="ECO:0000313" key="2">
    <source>
        <dbReference type="Proteomes" id="UP000299102"/>
    </source>
</evidence>
<dbReference type="EMBL" id="BGZK01000049">
    <property type="protein sequence ID" value="GBP12037.1"/>
    <property type="molecule type" value="Genomic_DNA"/>
</dbReference>
<evidence type="ECO:0000313" key="1">
    <source>
        <dbReference type="EMBL" id="GBP12037.1"/>
    </source>
</evidence>
<gene>
    <name evidence="1" type="ORF">EVAR_5875_1</name>
</gene>
<accession>A0A4C1TF46</accession>
<comment type="caution">
    <text evidence="1">The sequence shown here is derived from an EMBL/GenBank/DDBJ whole genome shotgun (WGS) entry which is preliminary data.</text>
</comment>
<sequence length="74" mass="8142">MVEDGCLESEADPATYVAERLATEHSFAGLLHPYAYGCRCGTEDLYIASCPGVFLSGIQPRRFLVPFTRIQSDV</sequence>
<organism evidence="1 2">
    <name type="scientific">Eumeta variegata</name>
    <name type="common">Bagworm moth</name>
    <name type="synonym">Eumeta japonica</name>
    <dbReference type="NCBI Taxonomy" id="151549"/>
    <lineage>
        <taxon>Eukaryota</taxon>
        <taxon>Metazoa</taxon>
        <taxon>Ecdysozoa</taxon>
        <taxon>Arthropoda</taxon>
        <taxon>Hexapoda</taxon>
        <taxon>Insecta</taxon>
        <taxon>Pterygota</taxon>
        <taxon>Neoptera</taxon>
        <taxon>Endopterygota</taxon>
        <taxon>Lepidoptera</taxon>
        <taxon>Glossata</taxon>
        <taxon>Ditrysia</taxon>
        <taxon>Tineoidea</taxon>
        <taxon>Psychidae</taxon>
        <taxon>Oiketicinae</taxon>
        <taxon>Eumeta</taxon>
    </lineage>
</organism>
<name>A0A4C1TF46_EUMVA</name>
<dbReference type="Proteomes" id="UP000299102">
    <property type="component" value="Unassembled WGS sequence"/>
</dbReference>